<dbReference type="AlphaFoldDB" id="A0A2T0T8T6"/>
<keyword evidence="4" id="KW-1185">Reference proteome</keyword>
<organism evidence="3 4">
    <name type="scientific">Geodermatophilus tzadiensis</name>
    <dbReference type="NCBI Taxonomy" id="1137988"/>
    <lineage>
        <taxon>Bacteria</taxon>
        <taxon>Bacillati</taxon>
        <taxon>Actinomycetota</taxon>
        <taxon>Actinomycetes</taxon>
        <taxon>Geodermatophilales</taxon>
        <taxon>Geodermatophilaceae</taxon>
        <taxon>Geodermatophilus</taxon>
    </lineage>
</organism>
<feature type="compositionally biased region" description="Polar residues" evidence="1">
    <location>
        <begin position="63"/>
        <end position="73"/>
    </location>
</feature>
<dbReference type="EMBL" id="PVTG01000018">
    <property type="protein sequence ID" value="PRY42056.1"/>
    <property type="molecule type" value="Genomic_DNA"/>
</dbReference>
<gene>
    <name evidence="3" type="ORF">LY71_1183</name>
</gene>
<dbReference type="RefSeq" id="WP_106280796.1">
    <property type="nucleotide sequence ID" value="NZ_PVTG01000018.1"/>
</dbReference>
<feature type="region of interest" description="Disordered" evidence="1">
    <location>
        <begin position="63"/>
        <end position="84"/>
    </location>
</feature>
<sequence length="229" mass="25321">MRVAELVLDYVKVLVWPGVVVLALCLFRLRLQELLARLTSFEGPGGVKAAFTEGLAQVQERLQQTETGQTPQDRTGAAPSPGAENEISEWLAEVDDMRRSTLAYLEKVRTRSVKAGATAPALALAWDRLEDFFRQLATALVRRGMPLADTPIDTVVRSFGGDDLKASVQDLRRLKDQTLYRFEFITEVQADDFVRTVENVVRLTSSLATSRIPAPIETGKTQNDQAAST</sequence>
<evidence type="ECO:0000256" key="2">
    <source>
        <dbReference type="SAM" id="Phobius"/>
    </source>
</evidence>
<feature type="transmembrane region" description="Helical" evidence="2">
    <location>
        <begin position="13"/>
        <end position="31"/>
    </location>
</feature>
<name>A0A2T0T8T6_9ACTN</name>
<evidence type="ECO:0000256" key="1">
    <source>
        <dbReference type="SAM" id="MobiDB-lite"/>
    </source>
</evidence>
<keyword evidence="2" id="KW-1133">Transmembrane helix</keyword>
<dbReference type="Proteomes" id="UP000239210">
    <property type="component" value="Unassembled WGS sequence"/>
</dbReference>
<accession>A0A2T0T8T6</accession>
<keyword evidence="2" id="KW-0812">Transmembrane</keyword>
<proteinExistence type="predicted"/>
<keyword evidence="2" id="KW-0472">Membrane</keyword>
<protein>
    <submittedName>
        <fullName evidence="3">Uncharacterized protein</fullName>
    </submittedName>
</protein>
<reference evidence="3 4" key="1">
    <citation type="submission" date="2018-03" db="EMBL/GenBank/DDBJ databases">
        <title>Genomic Encyclopedia of Archaeal and Bacterial Type Strains, Phase II (KMG-II): from individual species to whole genera.</title>
        <authorList>
            <person name="Goeker M."/>
        </authorList>
    </citation>
    <scope>NUCLEOTIDE SEQUENCE [LARGE SCALE GENOMIC DNA]</scope>
    <source>
        <strain evidence="3 4">DSM 45416</strain>
    </source>
</reference>
<evidence type="ECO:0000313" key="3">
    <source>
        <dbReference type="EMBL" id="PRY42056.1"/>
    </source>
</evidence>
<comment type="caution">
    <text evidence="3">The sequence shown here is derived from an EMBL/GenBank/DDBJ whole genome shotgun (WGS) entry which is preliminary data.</text>
</comment>
<evidence type="ECO:0000313" key="4">
    <source>
        <dbReference type="Proteomes" id="UP000239210"/>
    </source>
</evidence>